<reference evidence="3 4" key="1">
    <citation type="submission" date="2022-04" db="EMBL/GenBank/DDBJ databases">
        <title>The arsenic-methylating capacity of Chitinophaga filiformis YT5 during chitin decomposition.</title>
        <authorList>
            <person name="Chen G."/>
            <person name="Liang Y."/>
        </authorList>
    </citation>
    <scope>NUCLEOTIDE SEQUENCE [LARGE SCALE GENOMIC DNA]</scope>
    <source>
        <strain evidence="3 4">YT5</strain>
    </source>
</reference>
<keyword evidence="1" id="KW-1133">Transmembrane helix</keyword>
<sequence>MMRKICWLWLVILLFTGWKVQGQDIPPRPNPPRLVNDLAGVLLGDEAETLERKLRAYYDSTSTQIAIVTMNTIGDYESSEVGLKILRDWGIGTKGKDNGILILAVIQDRKIRIETGYGMEGVVPDAIANRIIDEAIKPNFRQQHYYQGLDEATDKIIAAAAGEYKAAPGSGGGKGKGSNALFMIIFVIIIIILIMRNRGGGGGTTISRRGSGGWIGPVGGLGGFGGFGGFGGGGSSGGGWGGGGGGGFGGFGGGSGGGGGASGNW</sequence>
<dbReference type="PANTHER" id="PTHR30373:SF2">
    <property type="entry name" value="UPF0603 PROTEIN YGCG"/>
    <property type="match status" value="1"/>
</dbReference>
<feature type="transmembrane region" description="Helical" evidence="1">
    <location>
        <begin position="180"/>
        <end position="199"/>
    </location>
</feature>
<proteinExistence type="predicted"/>
<evidence type="ECO:0000256" key="1">
    <source>
        <dbReference type="SAM" id="Phobius"/>
    </source>
</evidence>
<evidence type="ECO:0000313" key="4">
    <source>
        <dbReference type="Proteomes" id="UP000830198"/>
    </source>
</evidence>
<dbReference type="Pfam" id="PF04536">
    <property type="entry name" value="TPM_phosphatase"/>
    <property type="match status" value="1"/>
</dbReference>
<evidence type="ECO:0000313" key="3">
    <source>
        <dbReference type="EMBL" id="UPK71035.1"/>
    </source>
</evidence>
<dbReference type="Gene3D" id="3.10.310.50">
    <property type="match status" value="1"/>
</dbReference>
<evidence type="ECO:0000259" key="2">
    <source>
        <dbReference type="Pfam" id="PF04536"/>
    </source>
</evidence>
<dbReference type="PANTHER" id="PTHR30373">
    <property type="entry name" value="UPF0603 PROTEIN YGCG"/>
    <property type="match status" value="1"/>
</dbReference>
<feature type="domain" description="TPM" evidence="2">
    <location>
        <begin position="35"/>
        <end position="158"/>
    </location>
</feature>
<protein>
    <submittedName>
        <fullName evidence="3">TPM domain-containing protein</fullName>
    </submittedName>
</protein>
<keyword evidence="4" id="KW-1185">Reference proteome</keyword>
<dbReference type="InterPro" id="IPR007621">
    <property type="entry name" value="TPM_dom"/>
</dbReference>
<accession>A0ABY4I592</accession>
<keyword evidence="1" id="KW-0472">Membrane</keyword>
<organism evidence="3 4">
    <name type="scientific">Chitinophaga filiformis</name>
    <name type="common">Myxococcus filiformis</name>
    <name type="synonym">Flexibacter filiformis</name>
    <dbReference type="NCBI Taxonomy" id="104663"/>
    <lineage>
        <taxon>Bacteria</taxon>
        <taxon>Pseudomonadati</taxon>
        <taxon>Bacteroidota</taxon>
        <taxon>Chitinophagia</taxon>
        <taxon>Chitinophagales</taxon>
        <taxon>Chitinophagaceae</taxon>
        <taxon>Chitinophaga</taxon>
    </lineage>
</organism>
<name>A0ABY4I592_CHIFI</name>
<dbReference type="RefSeq" id="WP_247813178.1">
    <property type="nucleotide sequence ID" value="NZ_CP095855.1"/>
</dbReference>
<dbReference type="Proteomes" id="UP000830198">
    <property type="component" value="Chromosome"/>
</dbReference>
<dbReference type="EMBL" id="CP095855">
    <property type="protein sequence ID" value="UPK71035.1"/>
    <property type="molecule type" value="Genomic_DNA"/>
</dbReference>
<keyword evidence="1" id="KW-0812">Transmembrane</keyword>
<gene>
    <name evidence="3" type="ORF">MYF79_06960</name>
</gene>